<keyword evidence="2" id="KW-0812">Transmembrane</keyword>
<reference evidence="4 5" key="1">
    <citation type="submission" date="2023-09" db="EMBL/GenBank/DDBJ databases">
        <authorList>
            <person name="Rey-Velasco X."/>
        </authorList>
    </citation>
    <scope>NUCLEOTIDE SEQUENCE [LARGE SCALE GENOMIC DNA]</scope>
    <source>
        <strain evidence="4 5">P050</strain>
    </source>
</reference>
<dbReference type="SUPFAM" id="SSF48452">
    <property type="entry name" value="TPR-like"/>
    <property type="match status" value="1"/>
</dbReference>
<evidence type="ECO:0000256" key="2">
    <source>
        <dbReference type="SAM" id="Phobius"/>
    </source>
</evidence>
<dbReference type="InterPro" id="IPR019734">
    <property type="entry name" value="TPR_rpt"/>
</dbReference>
<evidence type="ECO:0000313" key="4">
    <source>
        <dbReference type="EMBL" id="MDT0553758.1"/>
    </source>
</evidence>
<feature type="repeat" description="TPR" evidence="1">
    <location>
        <begin position="55"/>
        <end position="88"/>
    </location>
</feature>
<keyword evidence="5" id="KW-1185">Reference proteome</keyword>
<dbReference type="Pfam" id="PF13414">
    <property type="entry name" value="TPR_11"/>
    <property type="match status" value="1"/>
</dbReference>
<feature type="repeat" description="TPR" evidence="1">
    <location>
        <begin position="21"/>
        <end position="54"/>
    </location>
</feature>
<dbReference type="InterPro" id="IPR003646">
    <property type="entry name" value="SH3-like_bac-type"/>
</dbReference>
<dbReference type="Gene3D" id="2.30.30.40">
    <property type="entry name" value="SH3 Domains"/>
    <property type="match status" value="1"/>
</dbReference>
<feature type="domain" description="SH3b" evidence="3">
    <location>
        <begin position="188"/>
        <end position="250"/>
    </location>
</feature>
<feature type="transmembrane region" description="Helical" evidence="2">
    <location>
        <begin position="159"/>
        <end position="179"/>
    </location>
</feature>
<protein>
    <submittedName>
        <fullName evidence="4">Tetratricopeptide repeat protein</fullName>
    </submittedName>
</protein>
<evidence type="ECO:0000259" key="3">
    <source>
        <dbReference type="SMART" id="SM00287"/>
    </source>
</evidence>
<keyword evidence="2" id="KW-1133">Transmembrane helix</keyword>
<keyword evidence="1" id="KW-0802">TPR repeat</keyword>
<dbReference type="SMART" id="SM00287">
    <property type="entry name" value="SH3b"/>
    <property type="match status" value="1"/>
</dbReference>
<keyword evidence="2" id="KW-0472">Membrane</keyword>
<dbReference type="EMBL" id="JAVRHV010000005">
    <property type="protein sequence ID" value="MDT0553758.1"/>
    <property type="molecule type" value="Genomic_DNA"/>
</dbReference>
<dbReference type="RefSeq" id="WP_311593844.1">
    <property type="nucleotide sequence ID" value="NZ_JAVRHV010000005.1"/>
</dbReference>
<evidence type="ECO:0000313" key="5">
    <source>
        <dbReference type="Proteomes" id="UP001252186"/>
    </source>
</evidence>
<dbReference type="Proteomes" id="UP001252186">
    <property type="component" value="Unassembled WGS sequence"/>
</dbReference>
<dbReference type="PROSITE" id="PS50005">
    <property type="entry name" value="TPR"/>
    <property type="match status" value="2"/>
</dbReference>
<organism evidence="4 5">
    <name type="scientific">Urechidicola vernalis</name>
    <dbReference type="NCBI Taxonomy" id="3075600"/>
    <lineage>
        <taxon>Bacteria</taxon>
        <taxon>Pseudomonadati</taxon>
        <taxon>Bacteroidota</taxon>
        <taxon>Flavobacteriia</taxon>
        <taxon>Flavobacteriales</taxon>
        <taxon>Flavobacteriaceae</taxon>
        <taxon>Urechidicola</taxon>
    </lineage>
</organism>
<comment type="caution">
    <text evidence="4">The sequence shown here is derived from an EMBL/GenBank/DDBJ whole genome shotgun (WGS) entry which is preliminary data.</text>
</comment>
<gene>
    <name evidence="4" type="ORF">RM519_10915</name>
</gene>
<proteinExistence type="predicted"/>
<feature type="transmembrane region" description="Helical" evidence="2">
    <location>
        <begin position="129"/>
        <end position="147"/>
    </location>
</feature>
<dbReference type="SMART" id="SM00028">
    <property type="entry name" value="TPR"/>
    <property type="match status" value="2"/>
</dbReference>
<dbReference type="InterPro" id="IPR011990">
    <property type="entry name" value="TPR-like_helical_dom_sf"/>
</dbReference>
<dbReference type="Gene3D" id="1.25.40.10">
    <property type="entry name" value="Tetratricopeptide repeat domain"/>
    <property type="match status" value="1"/>
</dbReference>
<accession>A0ABU2Y6D5</accession>
<name>A0ABU2Y6D5_9FLAO</name>
<dbReference type="Pfam" id="PF08239">
    <property type="entry name" value="SH3_3"/>
    <property type="match status" value="1"/>
</dbReference>
<evidence type="ECO:0000256" key="1">
    <source>
        <dbReference type="PROSITE-ProRule" id="PRU00339"/>
    </source>
</evidence>
<sequence length="250" mass="28478">MNRIVIIAFLLISSFGFSQSAYELFDKGNELYKTGKYQEAIEVYEQISDLEVQSDEVYFNLGNSYYKLNMVGPSIYNFEKALKINPTNEDAQINLEFANKLALDAIEVLPKTVFQKFSDAVIYKLPYETWAVLAIVFSFLGALLFLLYHFSYSSGKKILFFNTSLLSAILLVIATTFAFKAYSFEENTTMAIVFEKETEIKNAPTFNSDTIFELHEGTKVQVLDAIDDWKKIKLADGKIGWIVGENIKEI</sequence>